<protein>
    <submittedName>
        <fullName evidence="3">C-type lectin domain-containing protein</fullName>
    </submittedName>
</protein>
<keyword evidence="1" id="KW-0732">Signal</keyword>
<dbReference type="CDD" id="cd00037">
    <property type="entry name" value="CLECT"/>
    <property type="match status" value="1"/>
</dbReference>
<dbReference type="FunCoup" id="O45272">
    <property type="interactions" value="3"/>
</dbReference>
<reference evidence="3 4" key="1">
    <citation type="journal article" date="1998" name="Science">
        <title>Genome sequence of the nematode C. elegans: a platform for investigating biology.</title>
        <authorList>
            <consortium name="The C. elegans sequencing consortium"/>
            <person name="Sulson J.E."/>
            <person name="Waterston R."/>
        </authorList>
    </citation>
    <scope>NUCLEOTIDE SEQUENCE [LARGE SCALE GENOMIC DNA]</scope>
    <source>
        <strain evidence="3 4">Bristol N2</strain>
    </source>
</reference>
<dbReference type="AGR" id="WB:WBGene00007806"/>
<dbReference type="PROSITE" id="PS50041">
    <property type="entry name" value="C_TYPE_LECTIN_2"/>
    <property type="match status" value="1"/>
</dbReference>
<dbReference type="HOGENOM" id="CLU_058687_1_2_1"/>
<evidence type="ECO:0000259" key="2">
    <source>
        <dbReference type="PROSITE" id="PS50041"/>
    </source>
</evidence>
<feature type="domain" description="C-type lectin" evidence="2">
    <location>
        <begin position="47"/>
        <end position="175"/>
    </location>
</feature>
<dbReference type="SMR" id="O45272"/>
<dbReference type="WormBase" id="C29F3.5">
    <property type="protein sequence ID" value="CE08439"/>
    <property type="gene ID" value="WBGene00007806"/>
    <property type="gene designation" value="clec-230"/>
</dbReference>
<feature type="signal peptide" evidence="1">
    <location>
        <begin position="1"/>
        <end position="18"/>
    </location>
</feature>
<keyword evidence="4" id="KW-1185">Reference proteome</keyword>
<dbReference type="CTD" id="183006"/>
<dbReference type="EMBL" id="BX284605">
    <property type="protein sequence ID" value="CAB02798.1"/>
    <property type="molecule type" value="Genomic_DNA"/>
</dbReference>
<accession>O45272</accession>
<dbReference type="PaxDb" id="6239-C29F3.5"/>
<evidence type="ECO:0000313" key="3">
    <source>
        <dbReference type="EMBL" id="CAB02798.1"/>
    </source>
</evidence>
<dbReference type="PIR" id="T19557">
    <property type="entry name" value="T19557"/>
</dbReference>
<name>O45272_CAEEL</name>
<dbReference type="InParanoid" id="O45272"/>
<gene>
    <name evidence="3 5" type="primary">clec-230</name>
    <name evidence="5" type="ORF">C29F3.5</name>
    <name evidence="3" type="ORF">CELE_C29F3.5</name>
</gene>
<dbReference type="InterPro" id="IPR016186">
    <property type="entry name" value="C-type_lectin-like/link_sf"/>
</dbReference>
<dbReference type="InterPro" id="IPR016187">
    <property type="entry name" value="CTDL_fold"/>
</dbReference>
<dbReference type="GeneID" id="183006"/>
<dbReference type="AlphaFoldDB" id="O45272"/>
<evidence type="ECO:0000313" key="4">
    <source>
        <dbReference type="Proteomes" id="UP000001940"/>
    </source>
</evidence>
<organism evidence="3 4">
    <name type="scientific">Caenorhabditis elegans</name>
    <dbReference type="NCBI Taxonomy" id="6239"/>
    <lineage>
        <taxon>Eukaryota</taxon>
        <taxon>Metazoa</taxon>
        <taxon>Ecdysozoa</taxon>
        <taxon>Nematoda</taxon>
        <taxon>Chromadorea</taxon>
        <taxon>Rhabditida</taxon>
        <taxon>Rhabditina</taxon>
        <taxon>Rhabditomorpha</taxon>
        <taxon>Rhabditoidea</taxon>
        <taxon>Rhabditidae</taxon>
        <taxon>Peloderinae</taxon>
        <taxon>Caenorhabditis</taxon>
    </lineage>
</organism>
<dbReference type="Bgee" id="WBGene00007806">
    <property type="expression patterns" value="Expressed in pharyngeal muscle cell (C elegans) and 3 other cell types or tissues"/>
</dbReference>
<dbReference type="eggNOG" id="KOG4297">
    <property type="taxonomic scope" value="Eukaryota"/>
</dbReference>
<dbReference type="UCSC" id="C29F3.5">
    <property type="organism name" value="c. elegans"/>
</dbReference>
<dbReference type="PANTHER" id="PTHR47753">
    <property type="entry name" value="C-TYPE LECTIN-RELATED"/>
    <property type="match status" value="1"/>
</dbReference>
<proteinExistence type="predicted"/>
<dbReference type="Proteomes" id="UP000001940">
    <property type="component" value="Chromosome V"/>
</dbReference>
<dbReference type="STRING" id="6239.C29F3.5.1"/>
<dbReference type="SMART" id="SM00034">
    <property type="entry name" value="CLECT"/>
    <property type="match status" value="1"/>
</dbReference>
<dbReference type="SUPFAM" id="SSF56436">
    <property type="entry name" value="C-type lectin-like"/>
    <property type="match status" value="1"/>
</dbReference>
<dbReference type="Gene3D" id="3.10.100.10">
    <property type="entry name" value="Mannose-Binding Protein A, subunit A"/>
    <property type="match status" value="1"/>
</dbReference>
<dbReference type="PeptideAtlas" id="O45272"/>
<dbReference type="RefSeq" id="NP_506807.1">
    <property type="nucleotide sequence ID" value="NM_074406.7"/>
</dbReference>
<evidence type="ECO:0000313" key="5">
    <source>
        <dbReference type="WormBase" id="C29F3.5"/>
    </source>
</evidence>
<dbReference type="InterPro" id="IPR001304">
    <property type="entry name" value="C-type_lectin-like"/>
</dbReference>
<feature type="chain" id="PRO_5004158659" evidence="1">
    <location>
        <begin position="19"/>
        <end position="179"/>
    </location>
</feature>
<dbReference type="PhylomeDB" id="O45272"/>
<dbReference type="KEGG" id="cel:CELE_C29F3.5"/>
<dbReference type="PANTHER" id="PTHR47753:SF4">
    <property type="entry name" value="C-TYPE LECTIN DOMAIN-CONTAINING PROTEIN"/>
    <property type="match status" value="1"/>
</dbReference>
<sequence>MYTIIIIFAFFCMFSVEGCIPMTPPEEPVVVPVPVCPAGWFSFQRATGLWCYIIAKPPAAGWTSPQQYCQDNQMGSFVNGFESAAERTQFLQDALAANLAPSQFLHIGAIRSCAAPPCATTDPYVWQNGVSNDNNFANDYIQLYDGSGQCLSMDLAKNGEYNDITCDALTAYSCGKYAA</sequence>
<evidence type="ECO:0000256" key="1">
    <source>
        <dbReference type="SAM" id="SignalP"/>
    </source>
</evidence>